<dbReference type="Proteomes" id="UP000054565">
    <property type="component" value="Unassembled WGS sequence"/>
</dbReference>
<dbReference type="AlphaFoldDB" id="A0A0J6YC63"/>
<gene>
    <name evidence="1" type="ORF">CIRG_05016</name>
</gene>
<organism evidence="1 2">
    <name type="scientific">Coccidioides immitis RMSCC 2394</name>
    <dbReference type="NCBI Taxonomy" id="404692"/>
    <lineage>
        <taxon>Eukaryota</taxon>
        <taxon>Fungi</taxon>
        <taxon>Dikarya</taxon>
        <taxon>Ascomycota</taxon>
        <taxon>Pezizomycotina</taxon>
        <taxon>Eurotiomycetes</taxon>
        <taxon>Eurotiomycetidae</taxon>
        <taxon>Onygenales</taxon>
        <taxon>Onygenaceae</taxon>
        <taxon>Coccidioides</taxon>
    </lineage>
</organism>
<dbReference type="EMBL" id="DS028095">
    <property type="protein sequence ID" value="KMP05335.1"/>
    <property type="molecule type" value="Genomic_DNA"/>
</dbReference>
<dbReference type="STRING" id="404692.A0A0J6YC63"/>
<dbReference type="OrthoDB" id="549750at2759"/>
<sequence>MSEMIEELNLFWWKCFQVLLVGGKNDKKSAKEQGKLFVKFAITDEQFESFCYRYRHLGD</sequence>
<evidence type="ECO:0000313" key="2">
    <source>
        <dbReference type="Proteomes" id="UP000054565"/>
    </source>
</evidence>
<name>A0A0J6YC63_COCIT</name>
<proteinExistence type="predicted"/>
<evidence type="ECO:0000313" key="1">
    <source>
        <dbReference type="EMBL" id="KMP05335.1"/>
    </source>
</evidence>
<reference evidence="2" key="1">
    <citation type="journal article" date="2010" name="Genome Res.">
        <title>Population genomic sequencing of Coccidioides fungi reveals recent hybridization and transposon control.</title>
        <authorList>
            <person name="Neafsey D.E."/>
            <person name="Barker B.M."/>
            <person name="Sharpton T.J."/>
            <person name="Stajich J.E."/>
            <person name="Park D.J."/>
            <person name="Whiston E."/>
            <person name="Hung C.-Y."/>
            <person name="McMahan C."/>
            <person name="White J."/>
            <person name="Sykes S."/>
            <person name="Heiman D."/>
            <person name="Young S."/>
            <person name="Zeng Q."/>
            <person name="Abouelleil A."/>
            <person name="Aftuck L."/>
            <person name="Bessette D."/>
            <person name="Brown A."/>
            <person name="FitzGerald M."/>
            <person name="Lui A."/>
            <person name="Macdonald J.P."/>
            <person name="Priest M."/>
            <person name="Orbach M.J."/>
            <person name="Galgiani J.N."/>
            <person name="Kirkland T.N."/>
            <person name="Cole G.T."/>
            <person name="Birren B.W."/>
            <person name="Henn M.R."/>
            <person name="Taylor J.W."/>
            <person name="Rounsley S.D."/>
        </authorList>
    </citation>
    <scope>NUCLEOTIDE SEQUENCE [LARGE SCALE GENOMIC DNA]</scope>
    <source>
        <strain evidence="2">RMSCC 2394</strain>
    </source>
</reference>
<protein>
    <submittedName>
        <fullName evidence="1">Radical S-adenosyl methionine domain-containing protein 2</fullName>
    </submittedName>
</protein>
<accession>A0A0J6YC63</accession>